<dbReference type="GO" id="GO:0030170">
    <property type="term" value="F:pyridoxal phosphate binding"/>
    <property type="evidence" value="ECO:0007669"/>
    <property type="project" value="InterPro"/>
</dbReference>
<dbReference type="GO" id="GO:0003992">
    <property type="term" value="F:N2-acetyl-L-ornithine:2-oxoglutarate 5-aminotransferase activity"/>
    <property type="evidence" value="ECO:0007669"/>
    <property type="project" value="UniProtKB-UniRule"/>
</dbReference>
<dbReference type="EC" id="2.6.1.11" evidence="5"/>
<evidence type="ECO:0000313" key="6">
    <source>
        <dbReference type="EMBL" id="AKF09246.1"/>
    </source>
</evidence>
<dbReference type="AlphaFoldDB" id="A0A0F6W7I0"/>
<dbReference type="InterPro" id="IPR050103">
    <property type="entry name" value="Class-III_PLP-dep_AT"/>
</dbReference>
<dbReference type="InterPro" id="IPR005814">
    <property type="entry name" value="Aminotrans_3"/>
</dbReference>
<feature type="binding site" evidence="5">
    <location>
        <position position="142"/>
    </location>
    <ligand>
        <name>N(2)-acetyl-L-ornithine</name>
        <dbReference type="ChEBI" id="CHEBI:57805"/>
    </ligand>
</feature>
<evidence type="ECO:0000256" key="5">
    <source>
        <dbReference type="HAMAP-Rule" id="MF_01107"/>
    </source>
</evidence>
<dbReference type="OrthoDB" id="9801052at2"/>
<organism evidence="6 7">
    <name type="scientific">Sandaracinus amylolyticus</name>
    <dbReference type="NCBI Taxonomy" id="927083"/>
    <lineage>
        <taxon>Bacteria</taxon>
        <taxon>Pseudomonadati</taxon>
        <taxon>Myxococcota</taxon>
        <taxon>Polyangia</taxon>
        <taxon>Polyangiales</taxon>
        <taxon>Sandaracinaceae</taxon>
        <taxon>Sandaracinus</taxon>
    </lineage>
</organism>
<dbReference type="RefSeq" id="WP_053236311.1">
    <property type="nucleotide sequence ID" value="NZ_CP011125.1"/>
</dbReference>
<dbReference type="SUPFAM" id="SSF53383">
    <property type="entry name" value="PLP-dependent transferases"/>
    <property type="match status" value="1"/>
</dbReference>
<reference evidence="6 7" key="1">
    <citation type="submission" date="2015-03" db="EMBL/GenBank/DDBJ databases">
        <title>Genome assembly of Sandaracinus amylolyticus DSM 53668.</title>
        <authorList>
            <person name="Sharma G."/>
            <person name="Subramanian S."/>
        </authorList>
    </citation>
    <scope>NUCLEOTIDE SEQUENCE [LARGE SCALE GENOMIC DNA]</scope>
    <source>
        <strain evidence="6 7">DSM 53668</strain>
    </source>
</reference>
<evidence type="ECO:0000256" key="4">
    <source>
        <dbReference type="ARBA" id="ARBA00022898"/>
    </source>
</evidence>
<feature type="binding site" evidence="5">
    <location>
        <position position="282"/>
    </location>
    <ligand>
        <name>pyridoxal 5'-phosphate</name>
        <dbReference type="ChEBI" id="CHEBI:597326"/>
    </ligand>
</feature>
<dbReference type="EMBL" id="CP011125">
    <property type="protein sequence ID" value="AKF09246.1"/>
    <property type="molecule type" value="Genomic_DNA"/>
</dbReference>
<dbReference type="PANTHER" id="PTHR11986:SF79">
    <property type="entry name" value="ACETYLORNITHINE AMINOTRANSFERASE, MITOCHONDRIAL"/>
    <property type="match status" value="1"/>
</dbReference>
<keyword evidence="5" id="KW-0055">Arginine biosynthesis</keyword>
<dbReference type="InterPro" id="IPR015424">
    <property type="entry name" value="PyrdxlP-dep_Trfase"/>
</dbReference>
<proteinExistence type="inferred from homology"/>
<keyword evidence="7" id="KW-1185">Reference proteome</keyword>
<accession>A0A0F6W7I0</accession>
<dbReference type="GO" id="GO:0005737">
    <property type="term" value="C:cytoplasm"/>
    <property type="evidence" value="ECO:0007669"/>
    <property type="project" value="UniProtKB-SubCell"/>
</dbReference>
<dbReference type="Gene3D" id="3.90.1150.10">
    <property type="entry name" value="Aspartate Aminotransferase, domain 1"/>
    <property type="match status" value="1"/>
</dbReference>
<comment type="subunit">
    <text evidence="5">Homodimer.</text>
</comment>
<dbReference type="InterPro" id="IPR004636">
    <property type="entry name" value="AcOrn/SuccOrn_fam"/>
</dbReference>
<dbReference type="Pfam" id="PF00202">
    <property type="entry name" value="Aminotran_3"/>
    <property type="match status" value="1"/>
</dbReference>
<keyword evidence="1 5" id="KW-0032">Aminotransferase</keyword>
<dbReference type="CDD" id="cd00610">
    <property type="entry name" value="OAT_like"/>
    <property type="match status" value="1"/>
</dbReference>
<dbReference type="GO" id="GO:0042802">
    <property type="term" value="F:identical protein binding"/>
    <property type="evidence" value="ECO:0007669"/>
    <property type="project" value="TreeGrafter"/>
</dbReference>
<dbReference type="PANTHER" id="PTHR11986">
    <property type="entry name" value="AMINOTRANSFERASE CLASS III"/>
    <property type="match status" value="1"/>
</dbReference>
<dbReference type="UniPathway" id="UPA00068">
    <property type="reaction ID" value="UER00109"/>
</dbReference>
<dbReference type="InterPro" id="IPR015421">
    <property type="entry name" value="PyrdxlP-dep_Trfase_major"/>
</dbReference>
<sequence>MATNRELYETAQKTFVPNYRQPPIILARGEGCRVWDVEGNEYLDFSGGIAVLSVGHAHPTLAKALADQAARLIHTSNLFFSDRAIELAAELTKRTGFDRVYFSNSGTEANEALIKLARRYHHTRGDARRVELVATHKSFHGRTMGAVSITGQAKYHEGFGPMLPGVRFVDYGDADALRAVVGPDTAAVFLEPIQAEGGIIVASNEYLREARRICDEAGALLFFDEVQTGYGRTGRFLAREWSGVMPDACSLAKGIGGGVPLGAMLITEKVAGALTTGTHGSTFGGNPLACAAGLAVLRIFDEEKLVENAETMGRYLGEKLAALVADASIPAAAERRGMGLLQGIRVDAAYDPMVAYQQLRSQRVLSAIAGGDVIRFAPALNVKRADVDQAVEQLAIALRSIPKK</sequence>
<protein>
    <recommendedName>
        <fullName evidence="5">Acetylornithine aminotransferase</fullName>
        <shortName evidence="5">ACOAT</shortName>
        <ecNumber evidence="5">2.6.1.11</ecNumber>
    </recommendedName>
</protein>
<dbReference type="InterPro" id="IPR015422">
    <property type="entry name" value="PyrdxlP-dep_Trfase_small"/>
</dbReference>
<name>A0A0F6W7I0_9BACT</name>
<feature type="binding site" evidence="5">
    <location>
        <position position="139"/>
    </location>
    <ligand>
        <name>pyridoxal 5'-phosphate</name>
        <dbReference type="ChEBI" id="CHEBI:597326"/>
    </ligand>
</feature>
<dbReference type="STRING" id="927083.DB32_006395"/>
<keyword evidence="3 5" id="KW-0808">Transferase</keyword>
<dbReference type="FunFam" id="3.40.640.10:FF:000004">
    <property type="entry name" value="Acetylornithine aminotransferase"/>
    <property type="match status" value="1"/>
</dbReference>
<comment type="catalytic activity">
    <reaction evidence="5">
        <text>N(2)-acetyl-L-ornithine + 2-oxoglutarate = N-acetyl-L-glutamate 5-semialdehyde + L-glutamate</text>
        <dbReference type="Rhea" id="RHEA:18049"/>
        <dbReference type="ChEBI" id="CHEBI:16810"/>
        <dbReference type="ChEBI" id="CHEBI:29123"/>
        <dbReference type="ChEBI" id="CHEBI:29985"/>
        <dbReference type="ChEBI" id="CHEBI:57805"/>
        <dbReference type="EC" id="2.6.1.11"/>
    </reaction>
</comment>
<evidence type="ECO:0000256" key="2">
    <source>
        <dbReference type="ARBA" id="ARBA00022605"/>
    </source>
</evidence>
<feature type="binding site" evidence="5">
    <location>
        <position position="281"/>
    </location>
    <ligand>
        <name>N(2)-acetyl-L-ornithine</name>
        <dbReference type="ChEBI" id="CHEBI:57805"/>
    </ligand>
</feature>
<gene>
    <name evidence="5" type="primary">argD</name>
    <name evidence="6" type="ORF">DB32_006395</name>
</gene>
<dbReference type="Gene3D" id="3.40.640.10">
    <property type="entry name" value="Type I PLP-dependent aspartate aminotransferase-like (Major domain)"/>
    <property type="match status" value="1"/>
</dbReference>
<evidence type="ECO:0000256" key="1">
    <source>
        <dbReference type="ARBA" id="ARBA00022576"/>
    </source>
</evidence>
<dbReference type="PIRSF" id="PIRSF000521">
    <property type="entry name" value="Transaminase_4ab_Lys_Orn"/>
    <property type="match status" value="1"/>
</dbReference>
<feature type="binding site" evidence="5">
    <location>
        <begin position="224"/>
        <end position="227"/>
    </location>
    <ligand>
        <name>pyridoxal 5'-phosphate</name>
        <dbReference type="ChEBI" id="CHEBI:597326"/>
    </ligand>
</feature>
<comment type="cofactor">
    <cofactor evidence="5">
        <name>pyridoxal 5'-phosphate</name>
        <dbReference type="ChEBI" id="CHEBI:597326"/>
    </cofactor>
    <text evidence="5">Binds 1 pyridoxal phosphate per subunit.</text>
</comment>
<dbReference type="NCBIfam" id="NF002325">
    <property type="entry name" value="PRK01278.1"/>
    <property type="match status" value="1"/>
</dbReference>
<keyword evidence="4 5" id="KW-0663">Pyridoxal phosphate</keyword>
<evidence type="ECO:0000313" key="7">
    <source>
        <dbReference type="Proteomes" id="UP000034883"/>
    </source>
</evidence>
<comment type="similarity">
    <text evidence="5">Belongs to the class-III pyridoxal-phosphate-dependent aminotransferase family. ArgD subfamily.</text>
</comment>
<keyword evidence="2 5" id="KW-0028">Amino-acid biosynthesis</keyword>
<dbReference type="Proteomes" id="UP000034883">
    <property type="component" value="Chromosome"/>
</dbReference>
<comment type="pathway">
    <text evidence="5">Amino-acid biosynthesis; L-arginine biosynthesis; N(2)-acetyl-L-ornithine from L-glutamate: step 4/4.</text>
</comment>
<feature type="modified residue" description="N6-(pyridoxal phosphate)lysine" evidence="5">
    <location>
        <position position="253"/>
    </location>
</feature>
<comment type="miscellaneous">
    <text evidence="5">May also have succinyldiaminopimelate aminotransferase activity, thus carrying out the corresponding step in lysine biosynthesis.</text>
</comment>
<dbReference type="HAMAP" id="MF_01107">
    <property type="entry name" value="ArgD_aminotrans_3"/>
    <property type="match status" value="1"/>
</dbReference>
<feature type="binding site" evidence="5">
    <location>
        <begin position="106"/>
        <end position="107"/>
    </location>
    <ligand>
        <name>pyridoxal 5'-phosphate</name>
        <dbReference type="ChEBI" id="CHEBI:597326"/>
    </ligand>
</feature>
<comment type="subcellular location">
    <subcellularLocation>
        <location evidence="5">Cytoplasm</location>
    </subcellularLocation>
</comment>
<keyword evidence="5" id="KW-0963">Cytoplasm</keyword>
<dbReference type="NCBIfam" id="TIGR00707">
    <property type="entry name" value="argD"/>
    <property type="match status" value="1"/>
</dbReference>
<dbReference type="GO" id="GO:0006526">
    <property type="term" value="P:L-arginine biosynthetic process"/>
    <property type="evidence" value="ECO:0007669"/>
    <property type="project" value="UniProtKB-UniRule"/>
</dbReference>
<evidence type="ECO:0000256" key="3">
    <source>
        <dbReference type="ARBA" id="ARBA00022679"/>
    </source>
</evidence>
<dbReference type="KEGG" id="samy:DB32_006395"/>